<evidence type="ECO:0000259" key="3">
    <source>
        <dbReference type="Pfam" id="PF13340"/>
    </source>
</evidence>
<dbReference type="GO" id="GO:0006313">
    <property type="term" value="P:DNA transposition"/>
    <property type="evidence" value="ECO:0007669"/>
    <property type="project" value="InterPro"/>
</dbReference>
<name>A0A9X2M6A2_STRMQ</name>
<dbReference type="PANTHER" id="PTHR30007:SF0">
    <property type="entry name" value="TRANSPOSASE"/>
    <property type="match status" value="1"/>
</dbReference>
<reference evidence="4" key="1">
    <citation type="submission" date="2022-06" db="EMBL/GenBank/DDBJ databases">
        <title>WGS of actinobacteria.</title>
        <authorList>
            <person name="Thawai C."/>
        </authorList>
    </citation>
    <scope>NUCLEOTIDE SEQUENCE</scope>
    <source>
        <strain evidence="4">DSM 42010</strain>
    </source>
</reference>
<accession>A0A9X2M6A2</accession>
<dbReference type="GO" id="GO:0003677">
    <property type="term" value="F:DNA binding"/>
    <property type="evidence" value="ECO:0007669"/>
    <property type="project" value="InterPro"/>
</dbReference>
<dbReference type="InterPro" id="IPR002559">
    <property type="entry name" value="Transposase_11"/>
</dbReference>
<protein>
    <submittedName>
        <fullName evidence="4">IS5 family transposase</fullName>
    </submittedName>
</protein>
<sequence length="259" mass="29454">VNDNGIKWRAVPVDFGIPWRTVYGFFQRWRASGDLARIHAELHQKVRVHDGLNPRTVAVILDSQSVKGAETVSQDTRGFDGGKLINGRKRHLAVDMRGMALAVMVTPASPHDSIPARDQLFRLRLTHPEIAVAWADSAYGGTLVDWSRSFLGITLKTVPRRKDQDGFAVLAKRWRVERAISWVMRARRNVRDYERLISHSEAHITWTFITLMVRRLTRPPRPPRTTPHPVEPVKAAGKPKPIRILTQPQTIRLAPTTLR</sequence>
<feature type="region of interest" description="Disordered" evidence="1">
    <location>
        <begin position="217"/>
        <end position="237"/>
    </location>
</feature>
<feature type="domain" description="Insertion element IS402-like" evidence="3">
    <location>
        <begin position="3"/>
        <end position="39"/>
    </location>
</feature>
<gene>
    <name evidence="4" type="ORF">NQU54_48110</name>
</gene>
<feature type="domain" description="Transposase IS4-like" evidence="2">
    <location>
        <begin position="56"/>
        <end position="205"/>
    </location>
</feature>
<dbReference type="GO" id="GO:0004803">
    <property type="term" value="F:transposase activity"/>
    <property type="evidence" value="ECO:0007669"/>
    <property type="project" value="InterPro"/>
</dbReference>
<evidence type="ECO:0000313" key="5">
    <source>
        <dbReference type="Proteomes" id="UP001142400"/>
    </source>
</evidence>
<feature type="non-terminal residue" evidence="4">
    <location>
        <position position="1"/>
    </location>
</feature>
<evidence type="ECO:0000313" key="4">
    <source>
        <dbReference type="EMBL" id="MCQ8836551.1"/>
    </source>
</evidence>
<dbReference type="InterPro" id="IPR025161">
    <property type="entry name" value="IS402-like_dom"/>
</dbReference>
<dbReference type="EMBL" id="JANIIC010000164">
    <property type="protein sequence ID" value="MCQ8836551.1"/>
    <property type="molecule type" value="Genomic_DNA"/>
</dbReference>
<feature type="compositionally biased region" description="Pro residues" evidence="1">
    <location>
        <begin position="219"/>
        <end position="230"/>
    </location>
</feature>
<evidence type="ECO:0000256" key="1">
    <source>
        <dbReference type="SAM" id="MobiDB-lite"/>
    </source>
</evidence>
<dbReference type="NCBIfam" id="NF033580">
    <property type="entry name" value="transpos_IS5_3"/>
    <property type="match status" value="1"/>
</dbReference>
<comment type="caution">
    <text evidence="4">The sequence shown here is derived from an EMBL/GenBank/DDBJ whole genome shotgun (WGS) entry which is preliminary data.</text>
</comment>
<evidence type="ECO:0000259" key="2">
    <source>
        <dbReference type="Pfam" id="PF01609"/>
    </source>
</evidence>
<dbReference type="Pfam" id="PF13340">
    <property type="entry name" value="DUF4096"/>
    <property type="match status" value="1"/>
</dbReference>
<dbReference type="RefSeq" id="WP_257636580.1">
    <property type="nucleotide sequence ID" value="NZ_JANIIC010000164.1"/>
</dbReference>
<dbReference type="Pfam" id="PF01609">
    <property type="entry name" value="DDE_Tnp_1"/>
    <property type="match status" value="1"/>
</dbReference>
<keyword evidence="5" id="KW-1185">Reference proteome</keyword>
<proteinExistence type="predicted"/>
<dbReference type="AlphaFoldDB" id="A0A9X2M6A2"/>
<dbReference type="PANTHER" id="PTHR30007">
    <property type="entry name" value="PHP DOMAIN PROTEIN"/>
    <property type="match status" value="1"/>
</dbReference>
<organism evidence="4 5">
    <name type="scientific">Streptomyces malaysiensis subsp. samsunensis</name>
    <dbReference type="NCBI Taxonomy" id="459658"/>
    <lineage>
        <taxon>Bacteria</taxon>
        <taxon>Bacillati</taxon>
        <taxon>Actinomycetota</taxon>
        <taxon>Actinomycetes</taxon>
        <taxon>Kitasatosporales</taxon>
        <taxon>Streptomycetaceae</taxon>
        <taxon>Streptomyces</taxon>
        <taxon>Streptomyces violaceusniger group</taxon>
    </lineage>
</organism>
<dbReference type="Proteomes" id="UP001142400">
    <property type="component" value="Unassembled WGS sequence"/>
</dbReference>